<keyword evidence="4" id="KW-1185">Reference proteome</keyword>
<keyword evidence="2" id="KW-0472">Membrane</keyword>
<name>A0ABZ3AZL7_9ENTR</name>
<reference evidence="3 4" key="1">
    <citation type="submission" date="2024-04" db="EMBL/GenBank/DDBJ databases">
        <title>Kosakonia calanthae sp. nov., a halophilic bacterium isolated from leaves of Calanthe tiplacata.</title>
        <authorList>
            <person name="Wu P."/>
        </authorList>
    </citation>
    <scope>NUCLEOTIDE SEQUENCE [LARGE SCALE GENOMIC DNA]</scope>
    <source>
        <strain evidence="3 4">BYX6</strain>
    </source>
</reference>
<keyword evidence="2" id="KW-0812">Transmembrane</keyword>
<evidence type="ECO:0000256" key="1">
    <source>
        <dbReference type="SAM" id="MobiDB-lite"/>
    </source>
</evidence>
<evidence type="ECO:0000313" key="3">
    <source>
        <dbReference type="EMBL" id="WZV96350.1"/>
    </source>
</evidence>
<dbReference type="EMBL" id="CP151800">
    <property type="protein sequence ID" value="WZV96350.1"/>
    <property type="molecule type" value="Genomic_DNA"/>
</dbReference>
<feature type="region of interest" description="Disordered" evidence="1">
    <location>
        <begin position="214"/>
        <end position="237"/>
    </location>
</feature>
<accession>A0ABZ3AZL7</accession>
<organism evidence="3 4">
    <name type="scientific">Kosakonia calanthes</name>
    <dbReference type="NCBI Taxonomy" id="3139408"/>
    <lineage>
        <taxon>Bacteria</taxon>
        <taxon>Pseudomonadati</taxon>
        <taxon>Pseudomonadota</taxon>
        <taxon>Gammaproteobacteria</taxon>
        <taxon>Enterobacterales</taxon>
        <taxon>Enterobacteriaceae</taxon>
        <taxon>Kosakonia</taxon>
    </lineage>
</organism>
<dbReference type="Proteomes" id="UP001466893">
    <property type="component" value="Chromosome"/>
</dbReference>
<dbReference type="NCBIfam" id="NF040486">
    <property type="entry name" value="SrfA_fam"/>
    <property type="match status" value="1"/>
</dbReference>
<evidence type="ECO:0000313" key="4">
    <source>
        <dbReference type="Proteomes" id="UP001466893"/>
    </source>
</evidence>
<proteinExistence type="predicted"/>
<protein>
    <submittedName>
        <fullName evidence="3">SrfA family protein</fullName>
    </submittedName>
</protein>
<dbReference type="InterPro" id="IPR047774">
    <property type="entry name" value="SrfA-like"/>
</dbReference>
<evidence type="ECO:0000256" key="2">
    <source>
        <dbReference type="SAM" id="Phobius"/>
    </source>
</evidence>
<feature type="transmembrane region" description="Helical" evidence="2">
    <location>
        <begin position="245"/>
        <end position="266"/>
    </location>
</feature>
<keyword evidence="2" id="KW-1133">Transmembrane helix</keyword>
<dbReference type="RefSeq" id="WP_342320684.1">
    <property type="nucleotide sequence ID" value="NZ_CP151800.1"/>
</dbReference>
<gene>
    <name evidence="3" type="ORF">AAEY27_11665</name>
</gene>
<sequence>MAKTLLRSGDLDDFQAVGGGGQAVFDSALQIREALRLRKQQALVDCLAIPQVNDEGDRVDWYSPIDGRFVSWKAADPEVRDRALRYLESTLDSAASLSRKCMQSPKTAQQLFGSLLEKALQFPGENHVFLVDGKPVITFWGFVNLNESARENVLECLHEPEPEIPEIIIEPEPEPEPEEEPAAAVTFSQADAPLFTPPPAAKAQAAAVASVYQATSVDEPEPEPAPEPAPEPVAAPAPKKRRRRYVLWALPVAAAVAAAIATPLLLKQQASTPAPAPVAAPPKAVAIAPQPIKATPAPELVGNLPLHQAAVVPPPVVEKPQEKPVENEPVVIMPIPKGAMVMDAQQVKMGSTKFLNGSWRVAMDVKDPVTGKAPSVRYQIQNNKGSARIVMGKNVTCRVDLFSGLHDTGELLIKSRGNARCSDGSHYPMPDIACKAGTNDVAECSARFDAKTTVPVTFRKTGD</sequence>
<feature type="compositionally biased region" description="Pro residues" evidence="1">
    <location>
        <begin position="225"/>
        <end position="235"/>
    </location>
</feature>